<keyword evidence="3" id="KW-1185">Reference proteome</keyword>
<protein>
    <recommendedName>
        <fullName evidence="1">Sacsin/Nov domain-containing protein</fullName>
    </recommendedName>
</protein>
<dbReference type="InterPro" id="IPR036890">
    <property type="entry name" value="HATPase_C_sf"/>
</dbReference>
<proteinExistence type="predicted"/>
<dbReference type="SUPFAM" id="SSF55874">
    <property type="entry name" value="ATPase domain of HSP90 chaperone/DNA topoisomerase II/histidine kinase"/>
    <property type="match status" value="1"/>
</dbReference>
<dbReference type="PANTHER" id="PTHR46919">
    <property type="entry name" value="ZINC FINGER, C3HC4 TYPE (RING FINGER) FAMILY PROTEIN"/>
    <property type="match status" value="1"/>
</dbReference>
<dbReference type="EMBL" id="OZ035837">
    <property type="protein sequence ID" value="CAL1581570.1"/>
    <property type="molecule type" value="Genomic_DNA"/>
</dbReference>
<dbReference type="AlphaFoldDB" id="A0AAV2JVS1"/>
<evidence type="ECO:0000313" key="3">
    <source>
        <dbReference type="Proteomes" id="UP001497482"/>
    </source>
</evidence>
<dbReference type="Proteomes" id="UP001497482">
    <property type="component" value="Chromosome 15"/>
</dbReference>
<gene>
    <name evidence="2" type="ORF">KC01_LOCUS12324</name>
</gene>
<accession>A0AAV2JVS1</accession>
<evidence type="ECO:0000313" key="2">
    <source>
        <dbReference type="EMBL" id="CAL1581570.1"/>
    </source>
</evidence>
<sequence length="103" mass="11568">MCRSASPECFDKGLATTPGSVLRWKMSAKAKKKHRGFGPTAPPFLDYLKDILRRYPDGGQILKELIQNADDANATEVRFIHDDRSYGTQSLCNQYLAKYQGAK</sequence>
<dbReference type="PANTHER" id="PTHR46919:SF2">
    <property type="entry name" value="SACSIN"/>
    <property type="match status" value="1"/>
</dbReference>
<reference evidence="2 3" key="1">
    <citation type="submission" date="2024-04" db="EMBL/GenBank/DDBJ databases">
        <authorList>
            <person name="Waldvogel A.-M."/>
            <person name="Schoenle A."/>
        </authorList>
    </citation>
    <scope>NUCLEOTIDE SEQUENCE [LARGE SCALE GENOMIC DNA]</scope>
</reference>
<feature type="domain" description="Sacsin/Nov" evidence="1">
    <location>
        <begin position="43"/>
        <end position="101"/>
    </location>
</feature>
<dbReference type="InterPro" id="IPR058210">
    <property type="entry name" value="SACS/Nov_dom"/>
</dbReference>
<evidence type="ECO:0000259" key="1">
    <source>
        <dbReference type="Pfam" id="PF25794"/>
    </source>
</evidence>
<organism evidence="2 3">
    <name type="scientific">Knipowitschia caucasica</name>
    <name type="common">Caucasian dwarf goby</name>
    <name type="synonym">Pomatoschistus caucasicus</name>
    <dbReference type="NCBI Taxonomy" id="637954"/>
    <lineage>
        <taxon>Eukaryota</taxon>
        <taxon>Metazoa</taxon>
        <taxon>Chordata</taxon>
        <taxon>Craniata</taxon>
        <taxon>Vertebrata</taxon>
        <taxon>Euteleostomi</taxon>
        <taxon>Actinopterygii</taxon>
        <taxon>Neopterygii</taxon>
        <taxon>Teleostei</taxon>
        <taxon>Neoteleostei</taxon>
        <taxon>Acanthomorphata</taxon>
        <taxon>Gobiaria</taxon>
        <taxon>Gobiiformes</taxon>
        <taxon>Gobioidei</taxon>
        <taxon>Gobiidae</taxon>
        <taxon>Gobiinae</taxon>
        <taxon>Knipowitschia</taxon>
    </lineage>
</organism>
<name>A0AAV2JVS1_KNICA</name>
<dbReference type="Pfam" id="PF25794">
    <property type="entry name" value="SACS"/>
    <property type="match status" value="1"/>
</dbReference>